<feature type="compositionally biased region" description="Pro residues" evidence="1">
    <location>
        <begin position="434"/>
        <end position="463"/>
    </location>
</feature>
<evidence type="ECO:0000256" key="1">
    <source>
        <dbReference type="SAM" id="MobiDB-lite"/>
    </source>
</evidence>
<dbReference type="HOGENOM" id="CLU_514849_0_0_1"/>
<organism evidence="2 3">
    <name type="scientific">Dacryopinax primogenitus (strain DJM 731)</name>
    <name type="common">Brown rot fungus</name>
    <dbReference type="NCBI Taxonomy" id="1858805"/>
    <lineage>
        <taxon>Eukaryota</taxon>
        <taxon>Fungi</taxon>
        <taxon>Dikarya</taxon>
        <taxon>Basidiomycota</taxon>
        <taxon>Agaricomycotina</taxon>
        <taxon>Dacrymycetes</taxon>
        <taxon>Dacrymycetales</taxon>
        <taxon>Dacrymycetaceae</taxon>
        <taxon>Dacryopinax</taxon>
    </lineage>
</organism>
<reference evidence="2 3" key="1">
    <citation type="journal article" date="2012" name="Science">
        <title>The Paleozoic origin of enzymatic lignin decomposition reconstructed from 31 fungal genomes.</title>
        <authorList>
            <person name="Floudas D."/>
            <person name="Binder M."/>
            <person name="Riley R."/>
            <person name="Barry K."/>
            <person name="Blanchette R.A."/>
            <person name="Henrissat B."/>
            <person name="Martinez A.T."/>
            <person name="Otillar R."/>
            <person name="Spatafora J.W."/>
            <person name="Yadav J.S."/>
            <person name="Aerts A."/>
            <person name="Benoit I."/>
            <person name="Boyd A."/>
            <person name="Carlson A."/>
            <person name="Copeland A."/>
            <person name="Coutinho P.M."/>
            <person name="de Vries R.P."/>
            <person name="Ferreira P."/>
            <person name="Findley K."/>
            <person name="Foster B."/>
            <person name="Gaskell J."/>
            <person name="Glotzer D."/>
            <person name="Gorecki P."/>
            <person name="Heitman J."/>
            <person name="Hesse C."/>
            <person name="Hori C."/>
            <person name="Igarashi K."/>
            <person name="Jurgens J.A."/>
            <person name="Kallen N."/>
            <person name="Kersten P."/>
            <person name="Kohler A."/>
            <person name="Kuees U."/>
            <person name="Kumar T.K.A."/>
            <person name="Kuo A."/>
            <person name="LaButti K."/>
            <person name="Larrondo L.F."/>
            <person name="Lindquist E."/>
            <person name="Ling A."/>
            <person name="Lombard V."/>
            <person name="Lucas S."/>
            <person name="Lundell T."/>
            <person name="Martin R."/>
            <person name="McLaughlin D.J."/>
            <person name="Morgenstern I."/>
            <person name="Morin E."/>
            <person name="Murat C."/>
            <person name="Nagy L.G."/>
            <person name="Nolan M."/>
            <person name="Ohm R.A."/>
            <person name="Patyshakuliyeva A."/>
            <person name="Rokas A."/>
            <person name="Ruiz-Duenas F.J."/>
            <person name="Sabat G."/>
            <person name="Salamov A."/>
            <person name="Samejima M."/>
            <person name="Schmutz J."/>
            <person name="Slot J.C."/>
            <person name="St John F."/>
            <person name="Stenlid J."/>
            <person name="Sun H."/>
            <person name="Sun S."/>
            <person name="Syed K."/>
            <person name="Tsang A."/>
            <person name="Wiebenga A."/>
            <person name="Young D."/>
            <person name="Pisabarro A."/>
            <person name="Eastwood D.C."/>
            <person name="Martin F."/>
            <person name="Cullen D."/>
            <person name="Grigoriev I.V."/>
            <person name="Hibbett D.S."/>
        </authorList>
    </citation>
    <scope>NUCLEOTIDE SEQUENCE [LARGE SCALE GENOMIC DNA]</scope>
    <source>
        <strain evidence="2 3">DJM-731 SS1</strain>
    </source>
</reference>
<sequence length="529" mass="60244">MLRLPSEYAPKLLRGLPEPVRVEDTAPAMHPPNFMGTLHISIFKLEKCYLMHYTSVEPSLLKQDVESNPKSHFSVEYCDRRLFKGSTKHFDSMSDKEHCACHSTPPTPIESTMWMPYIHPSNCVVGIPLGDEYYSKPGVWEKSPASQELEQLFDNATLTVINAWWAQTLIRAHQHFLLLSVFKLSNLPPSHPLLQLYNFNTLEKTWAGDFAQEQIDLFMPMPQAYAHVLWVHAQAKPLLPSNLPTLYNYTSVCTGNIPHVYIEQYQLDGISILKPLLWEDILKKDPKANLPWKDLNKSKMHTKGKKKATDTLEQLQGNELFAKAAILHQPFYGKVRTRIKLLNVANPKFEAGALGVERRGHLLKGEEPPDIDYEGQQLQTTLDAIPFTRWTEEDWEKVEEMWRQWMEEFNCPAPPVFNHPLSPLWGITQSCEHTPPPPPPPHQPTPPPPPPHKCTPPPPHECTPPPPCPPHNNVYSWSNPEHCKLIMAKHWGGAVVEKVPEPVKEMTKMDIGIAASEELLTKLNRALGE</sequence>
<evidence type="ECO:0000313" key="2">
    <source>
        <dbReference type="EMBL" id="EJU00101.1"/>
    </source>
</evidence>
<protein>
    <submittedName>
        <fullName evidence="2">Uncharacterized protein</fullName>
    </submittedName>
</protein>
<dbReference type="EMBL" id="JH795868">
    <property type="protein sequence ID" value="EJU00101.1"/>
    <property type="molecule type" value="Genomic_DNA"/>
</dbReference>
<accession>M5FS24</accession>
<dbReference type="STRING" id="1858805.M5FS24"/>
<dbReference type="GeneID" id="63686320"/>
<feature type="region of interest" description="Disordered" evidence="1">
    <location>
        <begin position="428"/>
        <end position="463"/>
    </location>
</feature>
<dbReference type="RefSeq" id="XP_040626998.1">
    <property type="nucleotide sequence ID" value="XM_040771258.1"/>
</dbReference>
<gene>
    <name evidence="2" type="ORF">DACRYDRAFT_17143</name>
</gene>
<dbReference type="Proteomes" id="UP000030653">
    <property type="component" value="Unassembled WGS sequence"/>
</dbReference>
<evidence type="ECO:0000313" key="3">
    <source>
        <dbReference type="Proteomes" id="UP000030653"/>
    </source>
</evidence>
<proteinExistence type="predicted"/>
<dbReference type="OrthoDB" id="3419138at2759"/>
<dbReference type="AlphaFoldDB" id="M5FS24"/>
<keyword evidence="3" id="KW-1185">Reference proteome</keyword>
<name>M5FS24_DACPD</name>